<evidence type="ECO:0000256" key="1">
    <source>
        <dbReference type="SAM" id="MobiDB-lite"/>
    </source>
</evidence>
<dbReference type="SUPFAM" id="SSF81383">
    <property type="entry name" value="F-box domain"/>
    <property type="match status" value="1"/>
</dbReference>
<name>A0A9P0KXG6_ACAOB</name>
<gene>
    <name evidence="2" type="ORF">ACAOBT_LOCUS14308</name>
</gene>
<proteinExistence type="predicted"/>
<protein>
    <recommendedName>
        <fullName evidence="4">F-box domain-containing protein</fullName>
    </recommendedName>
</protein>
<accession>A0A9P0KXG6</accession>
<keyword evidence="3" id="KW-1185">Reference proteome</keyword>
<sequence length="140" mass="16425">MFRILPLLAVTYLPALLTEIWCLILRYLDDDGLLRAVRSNRSWLEYVKGDPVLNQRLNIALLKKREDFLRMRNQVTVQRPLPSSGTFLRNNQKVVVKKPDDYSKYKEIYDEMVTRKTKPNKSGGKVKASKSNVRNKPYRL</sequence>
<evidence type="ECO:0008006" key="4">
    <source>
        <dbReference type="Google" id="ProtNLM"/>
    </source>
</evidence>
<dbReference type="OrthoDB" id="6728425at2759"/>
<organism evidence="2 3">
    <name type="scientific">Acanthoscelides obtectus</name>
    <name type="common">Bean weevil</name>
    <name type="synonym">Bruchus obtectus</name>
    <dbReference type="NCBI Taxonomy" id="200917"/>
    <lineage>
        <taxon>Eukaryota</taxon>
        <taxon>Metazoa</taxon>
        <taxon>Ecdysozoa</taxon>
        <taxon>Arthropoda</taxon>
        <taxon>Hexapoda</taxon>
        <taxon>Insecta</taxon>
        <taxon>Pterygota</taxon>
        <taxon>Neoptera</taxon>
        <taxon>Endopterygota</taxon>
        <taxon>Coleoptera</taxon>
        <taxon>Polyphaga</taxon>
        <taxon>Cucujiformia</taxon>
        <taxon>Chrysomeloidea</taxon>
        <taxon>Chrysomelidae</taxon>
        <taxon>Bruchinae</taxon>
        <taxon>Bruchini</taxon>
        <taxon>Acanthoscelides</taxon>
    </lineage>
</organism>
<dbReference type="AlphaFoldDB" id="A0A9P0KXG6"/>
<comment type="caution">
    <text evidence="2">The sequence shown here is derived from an EMBL/GenBank/DDBJ whole genome shotgun (WGS) entry which is preliminary data.</text>
</comment>
<dbReference type="InterPro" id="IPR036047">
    <property type="entry name" value="F-box-like_dom_sf"/>
</dbReference>
<dbReference type="Proteomes" id="UP001152888">
    <property type="component" value="Unassembled WGS sequence"/>
</dbReference>
<reference evidence="2" key="1">
    <citation type="submission" date="2022-03" db="EMBL/GenBank/DDBJ databases">
        <authorList>
            <person name="Sayadi A."/>
        </authorList>
    </citation>
    <scope>NUCLEOTIDE SEQUENCE</scope>
</reference>
<dbReference type="EMBL" id="CAKOFQ010006904">
    <property type="protein sequence ID" value="CAH1981067.1"/>
    <property type="molecule type" value="Genomic_DNA"/>
</dbReference>
<feature type="region of interest" description="Disordered" evidence="1">
    <location>
        <begin position="113"/>
        <end position="140"/>
    </location>
</feature>
<evidence type="ECO:0000313" key="3">
    <source>
        <dbReference type="Proteomes" id="UP001152888"/>
    </source>
</evidence>
<evidence type="ECO:0000313" key="2">
    <source>
        <dbReference type="EMBL" id="CAH1981067.1"/>
    </source>
</evidence>